<feature type="domain" description="NAD-dependent epimerase/dehydratase" evidence="2">
    <location>
        <begin position="51"/>
        <end position="196"/>
    </location>
</feature>
<dbReference type="EMBL" id="CP037920">
    <property type="protein sequence ID" value="QDT99929.1"/>
    <property type="molecule type" value="Genomic_DNA"/>
</dbReference>
<evidence type="ECO:0000313" key="4">
    <source>
        <dbReference type="Proteomes" id="UP000318704"/>
    </source>
</evidence>
<reference evidence="3 4" key="1">
    <citation type="submission" date="2019-03" db="EMBL/GenBank/DDBJ databases">
        <title>Deep-cultivation of Planctomycetes and their phenomic and genomic characterization uncovers novel biology.</title>
        <authorList>
            <person name="Wiegand S."/>
            <person name="Jogler M."/>
            <person name="Boedeker C."/>
            <person name="Pinto D."/>
            <person name="Vollmers J."/>
            <person name="Rivas-Marin E."/>
            <person name="Kohn T."/>
            <person name="Peeters S.H."/>
            <person name="Heuer A."/>
            <person name="Rast P."/>
            <person name="Oberbeckmann S."/>
            <person name="Bunk B."/>
            <person name="Jeske O."/>
            <person name="Meyerdierks A."/>
            <person name="Storesund J.E."/>
            <person name="Kallscheuer N."/>
            <person name="Luecker S."/>
            <person name="Lage O.M."/>
            <person name="Pohl T."/>
            <person name="Merkel B.J."/>
            <person name="Hornburger P."/>
            <person name="Mueller R.-W."/>
            <person name="Bruemmer F."/>
            <person name="Labrenz M."/>
            <person name="Spormann A.M."/>
            <person name="Op den Camp H."/>
            <person name="Overmann J."/>
            <person name="Amann R."/>
            <person name="Jetten M.S.M."/>
            <person name="Mascher T."/>
            <person name="Medema M.H."/>
            <person name="Devos D.P."/>
            <person name="Kaster A.-K."/>
            <person name="Ovreas L."/>
            <person name="Rohde M."/>
            <person name="Galperin M.Y."/>
            <person name="Jogler C."/>
        </authorList>
    </citation>
    <scope>NUCLEOTIDE SEQUENCE [LARGE SCALE GENOMIC DNA]</scope>
    <source>
        <strain evidence="3 4">V144</strain>
    </source>
</reference>
<protein>
    <submittedName>
        <fullName evidence="3">NAD dependent epimerase/dehydratase family protein</fullName>
    </submittedName>
</protein>
<accession>A0A517W3U7</accession>
<dbReference type="SUPFAM" id="SSF51735">
    <property type="entry name" value="NAD(P)-binding Rossmann-fold domains"/>
    <property type="match status" value="1"/>
</dbReference>
<dbReference type="Gene3D" id="3.40.50.720">
    <property type="entry name" value="NAD(P)-binding Rossmann-like Domain"/>
    <property type="match status" value="1"/>
</dbReference>
<dbReference type="InterPro" id="IPR036291">
    <property type="entry name" value="NAD(P)-bd_dom_sf"/>
</dbReference>
<evidence type="ECO:0000256" key="1">
    <source>
        <dbReference type="ARBA" id="ARBA00007637"/>
    </source>
</evidence>
<dbReference type="PANTHER" id="PTHR43000">
    <property type="entry name" value="DTDP-D-GLUCOSE 4,6-DEHYDRATASE-RELATED"/>
    <property type="match status" value="1"/>
</dbReference>
<comment type="similarity">
    <text evidence="1">Belongs to the NAD(P)-dependent epimerase/dehydratase family.</text>
</comment>
<dbReference type="AlphaFoldDB" id="A0A517W3U7"/>
<gene>
    <name evidence="3" type="ORF">V144x_54430</name>
</gene>
<name>A0A517W3U7_9PLAN</name>
<evidence type="ECO:0000313" key="3">
    <source>
        <dbReference type="EMBL" id="QDT99929.1"/>
    </source>
</evidence>
<sequence>MIFVLGGRGFVGSAFERFFEKQQIPYKVITRENYESCIGSSCDLLINANGNSKKFLGHQDPKWEFQASVASVRNSLEDFNYQKYVFLSTSDVYADCSNPTSTLEESSPSVSDLSTYGFHKYLAEQCVQHTARDWLIIRMGGFVGPGLKKNAVYDLLNDQPLWVHPKSEFQLIHSDDSAQLIMSLIEMKFSNEIFNLTAKHTISVEAISKLAGKSIDGKTEATPVRYELSTAKVEQHLNLPDTETCVKKFIQEAI</sequence>
<evidence type="ECO:0000259" key="2">
    <source>
        <dbReference type="Pfam" id="PF01370"/>
    </source>
</evidence>
<dbReference type="Pfam" id="PF01370">
    <property type="entry name" value="Epimerase"/>
    <property type="match status" value="1"/>
</dbReference>
<dbReference type="RefSeq" id="WP_144989855.1">
    <property type="nucleotide sequence ID" value="NZ_CP037920.1"/>
</dbReference>
<organism evidence="3 4">
    <name type="scientific">Gimesia aquarii</name>
    <dbReference type="NCBI Taxonomy" id="2527964"/>
    <lineage>
        <taxon>Bacteria</taxon>
        <taxon>Pseudomonadati</taxon>
        <taxon>Planctomycetota</taxon>
        <taxon>Planctomycetia</taxon>
        <taxon>Planctomycetales</taxon>
        <taxon>Planctomycetaceae</taxon>
        <taxon>Gimesia</taxon>
    </lineage>
</organism>
<proteinExistence type="inferred from homology"/>
<dbReference type="Proteomes" id="UP000318704">
    <property type="component" value="Chromosome"/>
</dbReference>
<dbReference type="InterPro" id="IPR001509">
    <property type="entry name" value="Epimerase_deHydtase"/>
</dbReference>
<dbReference type="KEGG" id="gaw:V144x_54430"/>